<dbReference type="PANTHER" id="PTHR32022:SF10">
    <property type="entry name" value="D-GLUTAMATE CYCLASE, MITOCHONDRIAL"/>
    <property type="match status" value="1"/>
</dbReference>
<evidence type="ECO:0000256" key="1">
    <source>
        <dbReference type="SAM" id="SignalP"/>
    </source>
</evidence>
<dbReference type="AlphaFoldDB" id="A0ABD3NQV6"/>
<dbReference type="Pfam" id="PF14336">
    <property type="entry name" value="GLUCM-like_C"/>
    <property type="match status" value="1"/>
</dbReference>
<dbReference type="PANTHER" id="PTHR32022">
    <property type="entry name" value="D-GLUTAMATE CYCLASE, MITOCHONDRIAL"/>
    <property type="match status" value="1"/>
</dbReference>
<dbReference type="Gene3D" id="3.90.1640.20">
    <property type="entry name" value="TON_0340"/>
    <property type="match status" value="1"/>
</dbReference>
<dbReference type="EMBL" id="JALLPJ020001020">
    <property type="protein sequence ID" value="KAL3777901.1"/>
    <property type="molecule type" value="Genomic_DNA"/>
</dbReference>
<gene>
    <name evidence="3" type="ORF">ACHAWO_008438</name>
</gene>
<feature type="domain" description="D-glutamate cyclase-like C-terminal" evidence="2">
    <location>
        <begin position="59"/>
        <end position="314"/>
    </location>
</feature>
<evidence type="ECO:0000313" key="3">
    <source>
        <dbReference type="EMBL" id="KAL3777901.1"/>
    </source>
</evidence>
<accession>A0ABD3NQV6</accession>
<evidence type="ECO:0000259" key="2">
    <source>
        <dbReference type="Pfam" id="PF14336"/>
    </source>
</evidence>
<feature type="chain" id="PRO_5044789180" description="D-glutamate cyclase-like C-terminal domain-containing protein" evidence="1">
    <location>
        <begin position="20"/>
        <end position="321"/>
    </location>
</feature>
<comment type="caution">
    <text evidence="3">The sequence shown here is derived from an EMBL/GenBank/DDBJ whole genome shotgun (WGS) entry which is preliminary data.</text>
</comment>
<protein>
    <recommendedName>
        <fullName evidence="2">D-glutamate cyclase-like C-terminal domain-containing protein</fullName>
    </recommendedName>
</protein>
<sequence length="321" mass="34589">MKKLFLILYLLSLLHIVTAFHPATMIISDPTLSKIDKIHSLVASDVNDRGMKHLVVEVPPTETDGPNGAFALALCGVALGYKVIIATDECNKTVFERGLVALFHSCGHVLNGNDGCIELKAFPEESKMTSDQETELNELAKADLIIACERAGPSSDGKCYTMRGFDMNAHGLIAPLHRVVELARSNVGAKFIGIGDGGNELGMGKVIDAVHEHIPLGEKIGCVVEADYLVAASVSNWGAYALAGAAAVVRANDTDIQTSKLRDWISKCLLSEEADLHILIECMSAGCRDGIKQEMEEPYVDGMPAERSLECLRGIWDAVLN</sequence>
<organism evidence="3 4">
    <name type="scientific">Cyclotella atomus</name>
    <dbReference type="NCBI Taxonomy" id="382360"/>
    <lineage>
        <taxon>Eukaryota</taxon>
        <taxon>Sar</taxon>
        <taxon>Stramenopiles</taxon>
        <taxon>Ochrophyta</taxon>
        <taxon>Bacillariophyta</taxon>
        <taxon>Coscinodiscophyceae</taxon>
        <taxon>Thalassiosirophycidae</taxon>
        <taxon>Stephanodiscales</taxon>
        <taxon>Stephanodiscaceae</taxon>
        <taxon>Cyclotella</taxon>
    </lineage>
</organism>
<name>A0ABD3NQV6_9STRA</name>
<evidence type="ECO:0000313" key="4">
    <source>
        <dbReference type="Proteomes" id="UP001530400"/>
    </source>
</evidence>
<reference evidence="3 4" key="1">
    <citation type="submission" date="2024-10" db="EMBL/GenBank/DDBJ databases">
        <title>Updated reference genomes for cyclostephanoid diatoms.</title>
        <authorList>
            <person name="Roberts W.R."/>
            <person name="Alverson A.J."/>
        </authorList>
    </citation>
    <scope>NUCLEOTIDE SEQUENCE [LARGE SCALE GENOMIC DNA]</scope>
    <source>
        <strain evidence="3 4">AJA010-31</strain>
    </source>
</reference>
<proteinExistence type="predicted"/>
<dbReference type="InterPro" id="IPR025504">
    <property type="entry name" value="GLUCM_C"/>
</dbReference>
<keyword evidence="1" id="KW-0732">Signal</keyword>
<feature type="signal peptide" evidence="1">
    <location>
        <begin position="1"/>
        <end position="19"/>
    </location>
</feature>
<keyword evidence="4" id="KW-1185">Reference proteome</keyword>
<dbReference type="Proteomes" id="UP001530400">
    <property type="component" value="Unassembled WGS sequence"/>
</dbReference>